<dbReference type="InterPro" id="IPR057326">
    <property type="entry name" value="KR_dom"/>
</dbReference>
<dbReference type="PRINTS" id="PR00081">
    <property type="entry name" value="GDHRDH"/>
</dbReference>
<accession>A0A1W5ZVN7</accession>
<dbReference type="InterPro" id="IPR051687">
    <property type="entry name" value="Peroxisomal_Beta-Oxidation"/>
</dbReference>
<reference evidence="5 6" key="1">
    <citation type="submission" date="2017-04" db="EMBL/GenBank/DDBJ databases">
        <title>The whole genome sequencing and assembly of Halobacillus mangrovi strain.</title>
        <authorList>
            <person name="Lee S.-J."/>
            <person name="Park M.-K."/>
            <person name="Kim J.-Y."/>
            <person name="Lee Y.-J."/>
            <person name="Yi H."/>
            <person name="Bahn Y.-S."/>
            <person name="Kim J.F."/>
            <person name="Lee D.-W."/>
        </authorList>
    </citation>
    <scope>NUCLEOTIDE SEQUENCE [LARGE SCALE GENOMIC DNA]</scope>
    <source>
        <strain evidence="5 6">KTB 131</strain>
    </source>
</reference>
<dbReference type="GO" id="GO:0016491">
    <property type="term" value="F:oxidoreductase activity"/>
    <property type="evidence" value="ECO:0007669"/>
    <property type="project" value="UniProtKB-KW"/>
</dbReference>
<dbReference type="PRINTS" id="PR00080">
    <property type="entry name" value="SDRFAMILY"/>
</dbReference>
<dbReference type="InterPro" id="IPR002347">
    <property type="entry name" value="SDR_fam"/>
</dbReference>
<evidence type="ECO:0000256" key="1">
    <source>
        <dbReference type="ARBA" id="ARBA00006484"/>
    </source>
</evidence>
<evidence type="ECO:0000313" key="6">
    <source>
        <dbReference type="Proteomes" id="UP000192527"/>
    </source>
</evidence>
<protein>
    <recommendedName>
        <fullName evidence="4">Ketoreductase domain-containing protein</fullName>
    </recommendedName>
</protein>
<dbReference type="InterPro" id="IPR020904">
    <property type="entry name" value="Sc_DH/Rdtase_CS"/>
</dbReference>
<dbReference type="InterPro" id="IPR036291">
    <property type="entry name" value="NAD(P)-bd_dom_sf"/>
</dbReference>
<gene>
    <name evidence="5" type="ORF">HM131_11120</name>
</gene>
<dbReference type="EMBL" id="CP020772">
    <property type="protein sequence ID" value="ARI77358.1"/>
    <property type="molecule type" value="Genomic_DNA"/>
</dbReference>
<organism evidence="5 6">
    <name type="scientific">Halobacillus mangrovi</name>
    <dbReference type="NCBI Taxonomy" id="402384"/>
    <lineage>
        <taxon>Bacteria</taxon>
        <taxon>Bacillati</taxon>
        <taxon>Bacillota</taxon>
        <taxon>Bacilli</taxon>
        <taxon>Bacillales</taxon>
        <taxon>Bacillaceae</taxon>
        <taxon>Halobacillus</taxon>
    </lineage>
</organism>
<dbReference type="OrthoDB" id="5786478at2"/>
<proteinExistence type="inferred from homology"/>
<evidence type="ECO:0000256" key="3">
    <source>
        <dbReference type="RuleBase" id="RU000363"/>
    </source>
</evidence>
<dbReference type="Proteomes" id="UP000192527">
    <property type="component" value="Chromosome"/>
</dbReference>
<dbReference type="AlphaFoldDB" id="A0A1W5ZVN7"/>
<evidence type="ECO:0000256" key="2">
    <source>
        <dbReference type="ARBA" id="ARBA00023002"/>
    </source>
</evidence>
<dbReference type="SUPFAM" id="SSF51735">
    <property type="entry name" value="NAD(P)-binding Rossmann-fold domains"/>
    <property type="match status" value="1"/>
</dbReference>
<keyword evidence="2" id="KW-0560">Oxidoreductase</keyword>
<dbReference type="Gene3D" id="3.40.50.720">
    <property type="entry name" value="NAD(P)-binding Rossmann-like Domain"/>
    <property type="match status" value="1"/>
</dbReference>
<sequence>METLNNEVVIITGSTRGIGKSIALSLAAFGAAVVINGREAEAVHHVVEEVRSYGGKAIGVPGSVTDEETGEKLVDSAIKEFGRVTGLINNAGNVKDKISYRMNFDEFKEVIDVHINGAFSCTLPFIRTIREREPTQQSVIINMTSSSGLTGNIGQVNYSTAKAGLIGMTRTLAKEMSKYRVGVYAVAPAALTDMTRPHIEKAQKLASTKGEDLPDYWKVGSAEQVAEFIAEIFYAPDQFQSGEVYGVNGEQRSYWTASEQRSIDFHSND</sequence>
<comment type="similarity">
    <text evidence="1 3">Belongs to the short-chain dehydrogenases/reductases (SDR) family.</text>
</comment>
<dbReference type="Pfam" id="PF00106">
    <property type="entry name" value="adh_short"/>
    <property type="match status" value="1"/>
</dbReference>
<dbReference type="RefSeq" id="WP_085029827.1">
    <property type="nucleotide sequence ID" value="NZ_CP020772.1"/>
</dbReference>
<evidence type="ECO:0000259" key="4">
    <source>
        <dbReference type="SMART" id="SM00822"/>
    </source>
</evidence>
<dbReference type="PROSITE" id="PS00061">
    <property type="entry name" value="ADH_SHORT"/>
    <property type="match status" value="1"/>
</dbReference>
<dbReference type="STRING" id="402384.HM131_11120"/>
<dbReference type="PANTHER" id="PTHR45024">
    <property type="entry name" value="DEHYDROGENASES, SHORT CHAIN"/>
    <property type="match status" value="1"/>
</dbReference>
<keyword evidence="6" id="KW-1185">Reference proteome</keyword>
<dbReference type="PANTHER" id="PTHR45024:SF2">
    <property type="entry name" value="SCP2 DOMAIN-CONTAINING PROTEIN"/>
    <property type="match status" value="1"/>
</dbReference>
<feature type="domain" description="Ketoreductase" evidence="4">
    <location>
        <begin position="7"/>
        <end position="220"/>
    </location>
</feature>
<dbReference type="SMART" id="SM00822">
    <property type="entry name" value="PKS_KR"/>
    <property type="match status" value="1"/>
</dbReference>
<dbReference type="KEGG" id="hmn:HM131_11120"/>
<evidence type="ECO:0000313" key="5">
    <source>
        <dbReference type="EMBL" id="ARI77358.1"/>
    </source>
</evidence>
<name>A0A1W5ZVN7_9BACI</name>